<dbReference type="PANTHER" id="PTHR11759">
    <property type="entry name" value="40S RIBOSOMAL PROTEIN S14/30S RIBOSOMAL PROTEIN S11"/>
    <property type="match status" value="1"/>
</dbReference>
<dbReference type="Gene3D" id="3.30.420.80">
    <property type="entry name" value="Ribosomal protein S11"/>
    <property type="match status" value="1"/>
</dbReference>
<dbReference type="SUPFAM" id="SSF53137">
    <property type="entry name" value="Translational machinery components"/>
    <property type="match status" value="1"/>
</dbReference>
<proteinExistence type="inferred from homology"/>
<dbReference type="PIRSF" id="PIRSF002131">
    <property type="entry name" value="Ribosomal_S11"/>
    <property type="match status" value="1"/>
</dbReference>
<name>A0A2G9YZY3_9BACT</name>
<comment type="subunit">
    <text evidence="7">Part of the 30S ribosomal subunit. Interacts with proteins S7 and S18. Binds to IF-3.</text>
</comment>
<keyword evidence="5 7" id="KW-0687">Ribonucleoprotein</keyword>
<comment type="function">
    <text evidence="7">Located on the platform of the 30S subunit, it bridges several disparate RNA helices of the 16S rRNA. Forms part of the Shine-Dalgarno cleft in the 70S ribosome.</text>
</comment>
<evidence type="ECO:0000313" key="9">
    <source>
        <dbReference type="EMBL" id="PIP24759.1"/>
    </source>
</evidence>
<evidence type="ECO:0000256" key="1">
    <source>
        <dbReference type="ARBA" id="ARBA00006194"/>
    </source>
</evidence>
<evidence type="ECO:0000256" key="2">
    <source>
        <dbReference type="ARBA" id="ARBA00022730"/>
    </source>
</evidence>
<dbReference type="InterPro" id="IPR001971">
    <property type="entry name" value="Ribosomal_uS11"/>
</dbReference>
<dbReference type="Pfam" id="PF00411">
    <property type="entry name" value="Ribosomal_S11"/>
    <property type="match status" value="1"/>
</dbReference>
<dbReference type="NCBIfam" id="TIGR03632">
    <property type="entry name" value="uS11_bact"/>
    <property type="match status" value="1"/>
</dbReference>
<dbReference type="Proteomes" id="UP000237258">
    <property type="component" value="Unassembled WGS sequence"/>
</dbReference>
<dbReference type="GO" id="GO:1990904">
    <property type="term" value="C:ribonucleoprotein complex"/>
    <property type="evidence" value="ECO:0007669"/>
    <property type="project" value="UniProtKB-KW"/>
</dbReference>
<dbReference type="FunFam" id="3.30.420.80:FF:000010">
    <property type="entry name" value="30S ribosomal protein S11"/>
    <property type="match status" value="1"/>
</dbReference>
<dbReference type="InterPro" id="IPR036967">
    <property type="entry name" value="Ribosomal_uS11_sf"/>
</dbReference>
<evidence type="ECO:0000256" key="8">
    <source>
        <dbReference type="RuleBase" id="RU003629"/>
    </source>
</evidence>
<accession>A0A2G9YZY3</accession>
<evidence type="ECO:0000256" key="7">
    <source>
        <dbReference type="HAMAP-Rule" id="MF_01310"/>
    </source>
</evidence>
<keyword evidence="2 7" id="KW-0699">rRNA-binding</keyword>
<protein>
    <recommendedName>
        <fullName evidence="6 7">Small ribosomal subunit protein uS11</fullName>
    </recommendedName>
</protein>
<evidence type="ECO:0000256" key="4">
    <source>
        <dbReference type="ARBA" id="ARBA00022980"/>
    </source>
</evidence>
<evidence type="ECO:0000256" key="6">
    <source>
        <dbReference type="ARBA" id="ARBA00035160"/>
    </source>
</evidence>
<dbReference type="NCBIfam" id="NF003698">
    <property type="entry name" value="PRK05309.1"/>
    <property type="match status" value="1"/>
</dbReference>
<reference evidence="9 10" key="1">
    <citation type="submission" date="2017-09" db="EMBL/GenBank/DDBJ databases">
        <title>Depth-based differentiation of microbial function through sediment-hosted aquifers and enrichment of novel symbionts in the deep terrestrial subsurface.</title>
        <authorList>
            <person name="Probst A.J."/>
            <person name="Ladd B."/>
            <person name="Jarett J.K."/>
            <person name="Geller-Mcgrath D.E."/>
            <person name="Sieber C.M."/>
            <person name="Emerson J.B."/>
            <person name="Anantharaman K."/>
            <person name="Thomas B.C."/>
            <person name="Malmstrom R."/>
            <person name="Stieglmeier M."/>
            <person name="Klingl A."/>
            <person name="Woyke T."/>
            <person name="Ryan C.M."/>
            <person name="Banfield J.F."/>
        </authorList>
    </citation>
    <scope>NUCLEOTIDE SEQUENCE [LARGE SCALE GENOMIC DNA]</scope>
    <source>
        <strain evidence="9">CG23_combo_of_CG06-09_8_20_14_all_36_125</strain>
    </source>
</reference>
<evidence type="ECO:0000313" key="10">
    <source>
        <dbReference type="Proteomes" id="UP000237258"/>
    </source>
</evidence>
<dbReference type="InterPro" id="IPR019981">
    <property type="entry name" value="Ribosomal_uS11_bac-type"/>
</dbReference>
<comment type="similarity">
    <text evidence="1 7 8">Belongs to the universal ribosomal protein uS11 family.</text>
</comment>
<dbReference type="InterPro" id="IPR018102">
    <property type="entry name" value="Ribosomal_uS11_CS"/>
</dbReference>
<evidence type="ECO:0000256" key="3">
    <source>
        <dbReference type="ARBA" id="ARBA00022884"/>
    </source>
</evidence>
<gene>
    <name evidence="7" type="primary">rpsK</name>
    <name evidence="9" type="ORF">COX33_00125</name>
</gene>
<comment type="caution">
    <text evidence="9">The sequence shown here is derived from an EMBL/GenBank/DDBJ whole genome shotgun (WGS) entry which is preliminary data.</text>
</comment>
<organism evidence="9 10">
    <name type="scientific">Candidatus Nealsonbacteria bacterium CG23_combo_of_CG06-09_8_20_14_all_36_125</name>
    <dbReference type="NCBI Taxonomy" id="1974719"/>
    <lineage>
        <taxon>Bacteria</taxon>
        <taxon>Candidatus Nealsoniibacteriota</taxon>
    </lineage>
</organism>
<keyword evidence="4 7" id="KW-0689">Ribosomal protein</keyword>
<dbReference type="EMBL" id="PCRR01000004">
    <property type="protein sequence ID" value="PIP24759.1"/>
    <property type="molecule type" value="Genomic_DNA"/>
</dbReference>
<sequence length="151" mass="16758">MGKKRIITKTEEELLKEREKVEAQVKKEIKIEVPQKRIKEGRIYISSSYNNTLMSLTDLQGNVLYWTSAGNIGFKGTKKATPFAASKVAEALAEATKKLGIEKVHVLVRGIGSGRESAFRSLATRGLDIVSIKDITPIPHNGCRPPKVRRV</sequence>
<dbReference type="PROSITE" id="PS00054">
    <property type="entry name" value="RIBOSOMAL_S11"/>
    <property type="match status" value="1"/>
</dbReference>
<keyword evidence="3 7" id="KW-0694">RNA-binding</keyword>
<dbReference type="GO" id="GO:0019843">
    <property type="term" value="F:rRNA binding"/>
    <property type="evidence" value="ECO:0007669"/>
    <property type="project" value="UniProtKB-UniRule"/>
</dbReference>
<evidence type="ECO:0000256" key="5">
    <source>
        <dbReference type="ARBA" id="ARBA00023274"/>
    </source>
</evidence>
<dbReference type="HAMAP" id="MF_01310">
    <property type="entry name" value="Ribosomal_uS11"/>
    <property type="match status" value="1"/>
</dbReference>
<dbReference type="GO" id="GO:0003735">
    <property type="term" value="F:structural constituent of ribosome"/>
    <property type="evidence" value="ECO:0007669"/>
    <property type="project" value="InterPro"/>
</dbReference>
<dbReference type="GO" id="GO:0006412">
    <property type="term" value="P:translation"/>
    <property type="evidence" value="ECO:0007669"/>
    <property type="project" value="UniProtKB-UniRule"/>
</dbReference>
<dbReference type="AlphaFoldDB" id="A0A2G9YZY3"/>
<dbReference type="GO" id="GO:0005840">
    <property type="term" value="C:ribosome"/>
    <property type="evidence" value="ECO:0007669"/>
    <property type="project" value="UniProtKB-KW"/>
</dbReference>